<reference evidence="2 3" key="1">
    <citation type="submission" date="2018-06" db="EMBL/GenBank/DDBJ databases">
        <title>Comparative genomics reveals the genomic features of Rhizophagus irregularis, R. cerebriforme, R. diaphanum and Gigaspora rosea, and their symbiotic lifestyle signature.</title>
        <authorList>
            <person name="Morin E."/>
            <person name="San Clemente H."/>
            <person name="Chen E.C.H."/>
            <person name="De La Providencia I."/>
            <person name="Hainaut M."/>
            <person name="Kuo A."/>
            <person name="Kohler A."/>
            <person name="Murat C."/>
            <person name="Tang N."/>
            <person name="Roy S."/>
            <person name="Loubradou J."/>
            <person name="Henrissat B."/>
            <person name="Grigoriev I.V."/>
            <person name="Corradi N."/>
            <person name="Roux C."/>
            <person name="Martin F.M."/>
        </authorList>
    </citation>
    <scope>NUCLEOTIDE SEQUENCE [LARGE SCALE GENOMIC DNA]</scope>
    <source>
        <strain evidence="2 3">DAOM 227022</strain>
    </source>
</reference>
<dbReference type="EMBL" id="QKYT01000510">
    <property type="protein sequence ID" value="RIA84201.1"/>
    <property type="molecule type" value="Genomic_DNA"/>
</dbReference>
<keyword evidence="3" id="KW-1185">Reference proteome</keyword>
<gene>
    <name evidence="2" type="ORF">C1645_784586</name>
</gene>
<keyword evidence="1" id="KW-0812">Transmembrane</keyword>
<keyword evidence="1" id="KW-1133">Transmembrane helix</keyword>
<evidence type="ECO:0000313" key="3">
    <source>
        <dbReference type="Proteomes" id="UP000265703"/>
    </source>
</evidence>
<feature type="transmembrane region" description="Helical" evidence="1">
    <location>
        <begin position="29"/>
        <end position="50"/>
    </location>
</feature>
<dbReference type="AlphaFoldDB" id="A0A397SMY0"/>
<keyword evidence="1" id="KW-0472">Membrane</keyword>
<comment type="caution">
    <text evidence="2">The sequence shown here is derived from an EMBL/GenBank/DDBJ whole genome shotgun (WGS) entry which is preliminary data.</text>
</comment>
<sequence length="51" mass="6456">MFYCNLIYSNYFHFILKLKRNHVLNFLYLYKYLFDKVIVCCMICCTIYIYF</sequence>
<accession>A0A397SMY0</accession>
<dbReference type="Proteomes" id="UP000265703">
    <property type="component" value="Unassembled WGS sequence"/>
</dbReference>
<evidence type="ECO:0000313" key="2">
    <source>
        <dbReference type="EMBL" id="RIA84201.1"/>
    </source>
</evidence>
<name>A0A397SMY0_9GLOM</name>
<proteinExistence type="predicted"/>
<protein>
    <submittedName>
        <fullName evidence="2">Uncharacterized protein</fullName>
    </submittedName>
</protein>
<organism evidence="2 3">
    <name type="scientific">Glomus cerebriforme</name>
    <dbReference type="NCBI Taxonomy" id="658196"/>
    <lineage>
        <taxon>Eukaryota</taxon>
        <taxon>Fungi</taxon>
        <taxon>Fungi incertae sedis</taxon>
        <taxon>Mucoromycota</taxon>
        <taxon>Glomeromycotina</taxon>
        <taxon>Glomeromycetes</taxon>
        <taxon>Glomerales</taxon>
        <taxon>Glomeraceae</taxon>
        <taxon>Glomus</taxon>
    </lineage>
</organism>
<feature type="non-terminal residue" evidence="2">
    <location>
        <position position="51"/>
    </location>
</feature>
<evidence type="ECO:0000256" key="1">
    <source>
        <dbReference type="SAM" id="Phobius"/>
    </source>
</evidence>